<evidence type="ECO:0000256" key="6">
    <source>
        <dbReference type="ARBA" id="ARBA00022908"/>
    </source>
</evidence>
<dbReference type="InterPro" id="IPR036397">
    <property type="entry name" value="RNaseH_sf"/>
</dbReference>
<evidence type="ECO:0000256" key="1">
    <source>
        <dbReference type="ARBA" id="ARBA00022722"/>
    </source>
</evidence>
<evidence type="ECO:0000256" key="4">
    <source>
        <dbReference type="ARBA" id="ARBA00022801"/>
    </source>
</evidence>
<dbReference type="PANTHER" id="PTHR42648">
    <property type="entry name" value="TRANSPOSASE, PUTATIVE-RELATED"/>
    <property type="match status" value="1"/>
</dbReference>
<gene>
    <name evidence="10" type="ORF">PHMEG_00012200</name>
</gene>
<sequence>MRYTNGESLTKPRQATSSLVKTHRIIKTLCYGWNTDGHSLPIAFACETYRPLQLVRTGVMDPVKTKSKGGTRYVLFFVDDYSRYVVTYFLKKKKNEIAKSSRRT</sequence>
<dbReference type="InterPro" id="IPR039537">
    <property type="entry name" value="Retrotran_Ty1/copia-like"/>
</dbReference>
<dbReference type="EMBL" id="NBNE01001361">
    <property type="protein sequence ID" value="OWZ14338.1"/>
    <property type="molecule type" value="Genomic_DNA"/>
</dbReference>
<dbReference type="SUPFAM" id="SSF53098">
    <property type="entry name" value="Ribonuclease H-like"/>
    <property type="match status" value="1"/>
</dbReference>
<organism evidence="10 11">
    <name type="scientific">Phytophthora megakarya</name>
    <dbReference type="NCBI Taxonomy" id="4795"/>
    <lineage>
        <taxon>Eukaryota</taxon>
        <taxon>Sar</taxon>
        <taxon>Stramenopiles</taxon>
        <taxon>Oomycota</taxon>
        <taxon>Peronosporomycetes</taxon>
        <taxon>Peronosporales</taxon>
        <taxon>Peronosporaceae</taxon>
        <taxon>Phytophthora</taxon>
    </lineage>
</organism>
<dbReference type="GO" id="GO:0003964">
    <property type="term" value="F:RNA-directed DNA polymerase activity"/>
    <property type="evidence" value="ECO:0007669"/>
    <property type="project" value="UniProtKB-KW"/>
</dbReference>
<dbReference type="OrthoDB" id="124315at2759"/>
<keyword evidence="5" id="KW-0460">Magnesium</keyword>
<evidence type="ECO:0000256" key="7">
    <source>
        <dbReference type="ARBA" id="ARBA00022918"/>
    </source>
</evidence>
<accession>A0A225WAS9</accession>
<keyword evidence="8" id="KW-0239">DNA-directed DNA polymerase</keyword>
<keyword evidence="9" id="KW-0233">DNA recombination</keyword>
<keyword evidence="4" id="KW-0378">Hydrolase</keyword>
<comment type="caution">
    <text evidence="10">The sequence shown here is derived from an EMBL/GenBank/DDBJ whole genome shotgun (WGS) entry which is preliminary data.</text>
</comment>
<evidence type="ECO:0000256" key="8">
    <source>
        <dbReference type="ARBA" id="ARBA00022932"/>
    </source>
</evidence>
<keyword evidence="1" id="KW-0540">Nuclease</keyword>
<evidence type="ECO:0000256" key="9">
    <source>
        <dbReference type="ARBA" id="ARBA00023172"/>
    </source>
</evidence>
<dbReference type="InterPro" id="IPR012337">
    <property type="entry name" value="RNaseH-like_sf"/>
</dbReference>
<name>A0A225WAS9_9STRA</name>
<evidence type="ECO:0000256" key="3">
    <source>
        <dbReference type="ARBA" id="ARBA00022759"/>
    </source>
</evidence>
<keyword evidence="3" id="KW-0255">Endonuclease</keyword>
<dbReference type="GO" id="GO:0003887">
    <property type="term" value="F:DNA-directed DNA polymerase activity"/>
    <property type="evidence" value="ECO:0007669"/>
    <property type="project" value="UniProtKB-KW"/>
</dbReference>
<dbReference type="PANTHER" id="PTHR42648:SF11">
    <property type="entry name" value="TRANSPOSON TY4-P GAG-POL POLYPROTEIN"/>
    <property type="match status" value="1"/>
</dbReference>
<evidence type="ECO:0000313" key="11">
    <source>
        <dbReference type="Proteomes" id="UP000198211"/>
    </source>
</evidence>
<keyword evidence="11" id="KW-1185">Reference proteome</keyword>
<keyword evidence="8" id="KW-0548">Nucleotidyltransferase</keyword>
<proteinExistence type="predicted"/>
<dbReference type="AlphaFoldDB" id="A0A225WAS9"/>
<keyword evidence="6" id="KW-0229">DNA integration</keyword>
<evidence type="ECO:0000256" key="5">
    <source>
        <dbReference type="ARBA" id="ARBA00022842"/>
    </source>
</evidence>
<dbReference type="Gene3D" id="3.30.420.10">
    <property type="entry name" value="Ribonuclease H-like superfamily/Ribonuclease H"/>
    <property type="match status" value="1"/>
</dbReference>
<dbReference type="GO" id="GO:0016787">
    <property type="term" value="F:hydrolase activity"/>
    <property type="evidence" value="ECO:0007669"/>
    <property type="project" value="UniProtKB-KW"/>
</dbReference>
<keyword evidence="8" id="KW-0808">Transferase</keyword>
<reference evidence="11" key="1">
    <citation type="submission" date="2017-03" db="EMBL/GenBank/DDBJ databases">
        <title>Phytopthora megakarya and P. palmivora, two closely related causual agents of cacao black pod achieved similar genome size and gene model numbers by different mechanisms.</title>
        <authorList>
            <person name="Ali S."/>
            <person name="Shao J."/>
            <person name="Larry D.J."/>
            <person name="Kronmiller B."/>
            <person name="Shen D."/>
            <person name="Strem M.D."/>
            <person name="Melnick R.L."/>
            <person name="Guiltinan M.J."/>
            <person name="Tyler B.M."/>
            <person name="Meinhardt L.W."/>
            <person name="Bailey B.A."/>
        </authorList>
    </citation>
    <scope>NUCLEOTIDE SEQUENCE [LARGE SCALE GENOMIC DNA]</scope>
    <source>
        <strain evidence="11">zdho120</strain>
    </source>
</reference>
<dbReference type="GO" id="GO:0004519">
    <property type="term" value="F:endonuclease activity"/>
    <property type="evidence" value="ECO:0007669"/>
    <property type="project" value="UniProtKB-KW"/>
</dbReference>
<keyword evidence="7" id="KW-0695">RNA-directed DNA polymerase</keyword>
<dbReference type="GO" id="GO:0015074">
    <property type="term" value="P:DNA integration"/>
    <property type="evidence" value="ECO:0007669"/>
    <property type="project" value="UniProtKB-KW"/>
</dbReference>
<evidence type="ECO:0000313" key="10">
    <source>
        <dbReference type="EMBL" id="OWZ14338.1"/>
    </source>
</evidence>
<evidence type="ECO:0000256" key="2">
    <source>
        <dbReference type="ARBA" id="ARBA00022723"/>
    </source>
</evidence>
<dbReference type="Proteomes" id="UP000198211">
    <property type="component" value="Unassembled WGS sequence"/>
</dbReference>
<dbReference type="GO" id="GO:0046872">
    <property type="term" value="F:metal ion binding"/>
    <property type="evidence" value="ECO:0007669"/>
    <property type="project" value="UniProtKB-KW"/>
</dbReference>
<keyword evidence="2" id="KW-0479">Metal-binding</keyword>
<dbReference type="GO" id="GO:0006310">
    <property type="term" value="P:DNA recombination"/>
    <property type="evidence" value="ECO:0007669"/>
    <property type="project" value="UniProtKB-KW"/>
</dbReference>
<dbReference type="GO" id="GO:0003676">
    <property type="term" value="F:nucleic acid binding"/>
    <property type="evidence" value="ECO:0007669"/>
    <property type="project" value="InterPro"/>
</dbReference>
<protein>
    <submittedName>
        <fullName evidence="10">Polyprotein</fullName>
    </submittedName>
</protein>